<dbReference type="Proteomes" id="UP000239366">
    <property type="component" value="Unassembled WGS sequence"/>
</dbReference>
<evidence type="ECO:0000256" key="3">
    <source>
        <dbReference type="SAM" id="Phobius"/>
    </source>
</evidence>
<dbReference type="InterPro" id="IPR001611">
    <property type="entry name" value="Leu-rich_rpt"/>
</dbReference>
<dbReference type="SUPFAM" id="SSF52058">
    <property type="entry name" value="L domain-like"/>
    <property type="match status" value="2"/>
</dbReference>
<evidence type="ECO:0000256" key="2">
    <source>
        <dbReference type="ARBA" id="ARBA00022737"/>
    </source>
</evidence>
<dbReference type="GO" id="GO:0005737">
    <property type="term" value="C:cytoplasm"/>
    <property type="evidence" value="ECO:0007669"/>
    <property type="project" value="TreeGrafter"/>
</dbReference>
<accession>A0A2S7T442</accession>
<protein>
    <recommendedName>
        <fullName evidence="4">Novel STAND NTPase 1 domain-containing protein</fullName>
    </recommendedName>
</protein>
<gene>
    <name evidence="5" type="ORF">BST99_00140</name>
</gene>
<evidence type="ECO:0000256" key="1">
    <source>
        <dbReference type="ARBA" id="ARBA00022614"/>
    </source>
</evidence>
<dbReference type="PROSITE" id="PS51450">
    <property type="entry name" value="LRR"/>
    <property type="match status" value="2"/>
</dbReference>
<keyword evidence="2" id="KW-0677">Repeat</keyword>
<dbReference type="EMBL" id="MQVX01000001">
    <property type="protein sequence ID" value="PQJ14368.1"/>
    <property type="molecule type" value="Genomic_DNA"/>
</dbReference>
<dbReference type="Gene3D" id="3.80.10.10">
    <property type="entry name" value="Ribonuclease Inhibitor"/>
    <property type="match status" value="3"/>
</dbReference>
<name>A0A2S7T442_9FLAO</name>
<dbReference type="OrthoDB" id="414967at2"/>
<organism evidence="5 6">
    <name type="scientific">Aureicoccus marinus</name>
    <dbReference type="NCBI Taxonomy" id="754435"/>
    <lineage>
        <taxon>Bacteria</taxon>
        <taxon>Pseudomonadati</taxon>
        <taxon>Bacteroidota</taxon>
        <taxon>Flavobacteriia</taxon>
        <taxon>Flavobacteriales</taxon>
        <taxon>Flavobacteriaceae</taxon>
        <taxon>Aureicoccus</taxon>
    </lineage>
</organism>
<dbReference type="Pfam" id="PF20703">
    <property type="entry name" value="nSTAND1"/>
    <property type="match status" value="1"/>
</dbReference>
<keyword evidence="3" id="KW-0472">Membrane</keyword>
<proteinExistence type="predicted"/>
<keyword evidence="6" id="KW-1185">Reference proteome</keyword>
<comment type="caution">
    <text evidence="5">The sequence shown here is derived from an EMBL/GenBank/DDBJ whole genome shotgun (WGS) entry which is preliminary data.</text>
</comment>
<dbReference type="InterPro" id="IPR032675">
    <property type="entry name" value="LRR_dom_sf"/>
</dbReference>
<dbReference type="AlphaFoldDB" id="A0A2S7T442"/>
<dbReference type="RefSeq" id="WP_104999996.1">
    <property type="nucleotide sequence ID" value="NZ_MQVX01000001.1"/>
</dbReference>
<keyword evidence="1" id="KW-0433">Leucine-rich repeat</keyword>
<sequence length="1164" mass="133400">MGYSEHIPLIFRPGEQPLTNLKYQLRRHAGIHDQELSAKNFEGAKLLLFIDQLEELYTQGHTEESAKEKEAFIRLMNELASHPNLNILLFLTYRSDFAETLSQHAFVGVHAQEFYPKSFDFKKNNAQWEQSITEIITAPAEKHGVSLESELVSSLIQELEDLDGCLPILQMTLYQLWDPKVIKDHQIKYSELLKLSQGKGIIGLLQNHANSVASKISKKGKDKVRENILKSMLLNLVEVSDEHGDLKRTLSKKKLFEKLDHYPTMDVEQVFEELVSQKSRLLLVTGRESNCDSLEGTETGSCVTLVHEELISKWPKLQQWVEERREALKLQKRLIRDVRDYEEKKGSLYRGKRLRNAVLWQQKNKDFYDHSIKRFLRKSKVSQLFIFSIPFLLGILMTLFYFLAFKPYIQKEQFLNNVVNARPEMLKNFLKVKASLQEPQTLSLASGTLEELNSQYSLKYNIPLKQNLRYFANVEGLELMNNPRIEHFNQVKAEMETQSEFTTLKTNLKTLSLVHLNKLSSLDGIRELDNLSKLELKRNLRLNFLDSIDLPRGLEFLNIEDNDGLSTMPSLANMEELKGLRFVGNDAYQNFDVSLPAALDSMVISGNSLLESVQGLERSPNLTKLTIDYNDNLKTIQGLNGLKKMSFLAITENPVIKKLEDIDSLSSLLTLKIGLAELAYLPALPSSIETLYLNGNRSLKNVYLYRLKNLINAEIDKNTVLESVTLPQSVQSAQIINNSSLVDIKIPYGGRGLKRLILSNNRNLENLPDLGNRWRINYLRLDSMPKFKALGPLARFGTNYLDSLEISQLGDEWFLKGNSFDNIASLQKLKYLKVNGPYFKYDFNLVTEEGRKFKSLEELIIHGHNDNLPGNWTGPSFSGIPTLKSLTLKDNGKWIDLGSIQLENLEQLTISNNARIREVPKLELLSKLKELTLANNERLRAIPSLLENKELHFLELRNNMNIKDYRQISKLTSLDTLILAGNDLHLRDVNFLDGMPSLKKLALIENKSLEDISGLMNLSELTHLQISDNPKLSTLPQFGNLEGLKILELTNNSNLYNTIHLSDTLVQRLDTLIIFGNNQLQFDKIEVEKLKWEDSKISFLELDTRTFKELFVKPDKIDDLGKLVKSGSLLKLVIHLKPNEDIRELDLIEIQKQNKDLEIVLFEE</sequence>
<keyword evidence="3" id="KW-1133">Transmembrane helix</keyword>
<dbReference type="InterPro" id="IPR049052">
    <property type="entry name" value="nSTAND1"/>
</dbReference>
<feature type="domain" description="Novel STAND NTPase 1" evidence="4">
    <location>
        <begin position="9"/>
        <end position="345"/>
    </location>
</feature>
<feature type="transmembrane region" description="Helical" evidence="3">
    <location>
        <begin position="384"/>
        <end position="404"/>
    </location>
</feature>
<dbReference type="PANTHER" id="PTHR48051:SF46">
    <property type="entry name" value="LEUCINE RICH REPEAT-CONTAINING DOMAIN PROTEIN"/>
    <property type="match status" value="1"/>
</dbReference>
<dbReference type="SMART" id="SM00364">
    <property type="entry name" value="LRR_BAC"/>
    <property type="match status" value="5"/>
</dbReference>
<evidence type="ECO:0000313" key="5">
    <source>
        <dbReference type="EMBL" id="PQJ14368.1"/>
    </source>
</evidence>
<evidence type="ECO:0000259" key="4">
    <source>
        <dbReference type="Pfam" id="PF20703"/>
    </source>
</evidence>
<dbReference type="PANTHER" id="PTHR48051">
    <property type="match status" value="1"/>
</dbReference>
<reference evidence="6" key="1">
    <citation type="submission" date="2016-11" db="EMBL/GenBank/DDBJ databases">
        <title>Trade-off between light-utilization and light-protection in marine flavobacteria.</title>
        <authorList>
            <person name="Kumagai Y."/>
            <person name="Yoshizawa S."/>
            <person name="Kogure K."/>
        </authorList>
    </citation>
    <scope>NUCLEOTIDE SEQUENCE [LARGE SCALE GENOMIC DNA]</scope>
    <source>
        <strain evidence="6">SG-18</strain>
    </source>
</reference>
<dbReference type="InterPro" id="IPR050216">
    <property type="entry name" value="LRR_domain-containing"/>
</dbReference>
<evidence type="ECO:0000313" key="6">
    <source>
        <dbReference type="Proteomes" id="UP000239366"/>
    </source>
</evidence>
<keyword evidence="3" id="KW-0812">Transmembrane</keyword>